<dbReference type="Pfam" id="PF18005">
    <property type="entry name" value="eIF3m_C_helix"/>
    <property type="match status" value="1"/>
</dbReference>
<proteinExistence type="inferred from homology"/>
<dbReference type="AlphaFoldDB" id="A0AAV2TKS3"/>
<sequence>MGSLAVFISCSEAKQVAELKKFLKTHGAKSLEASEVRPDNWLDEFRKCIQHLKICWKDEGINETDVNDVLTTVASLVIQYPPDKLEGIVDLLCTEYLDFSGENTRKHKSKLFSLNLIFHGLTPESHCKCGVYLTLVSCAKACGLLQQIITEPTKVASWLSKCRCSTEERQQVWRKLYETHAEMKEDRRATEALVYLLSTYTEETAAQARQDAIRCIISVIQDPSLLAHDQLYALRPIQFLEGEPVHDFFKIFVSGNLSTFRSFLSQHPDFLTQNGLDEEACLHKLRLLTLMQISENQTEISYDAAVRELELSKEELEPFIIEAVRQRAVACKLDQVQHRILITGAFPRTFGRQQWINLHETLMQWHAGLRTVQSSIGSMIQAEST</sequence>
<dbReference type="GO" id="GO:0003743">
    <property type="term" value="F:translation initiation factor activity"/>
    <property type="evidence" value="ECO:0007669"/>
    <property type="project" value="UniProtKB-UniRule"/>
</dbReference>
<evidence type="ECO:0000256" key="5">
    <source>
        <dbReference type="HAMAP-Rule" id="MF_03012"/>
    </source>
</evidence>
<evidence type="ECO:0000256" key="4">
    <source>
        <dbReference type="ARBA" id="ARBA00022917"/>
    </source>
</evidence>
<feature type="domain" description="PCI" evidence="6">
    <location>
        <begin position="185"/>
        <end position="347"/>
    </location>
</feature>
<protein>
    <recommendedName>
        <fullName evidence="5">Eukaryotic translation initiation factor 3 subunit M</fullName>
        <shortName evidence="5">eIF3m</shortName>
    </recommendedName>
</protein>
<comment type="caution">
    <text evidence="7">The sequence shown here is derived from an EMBL/GenBank/DDBJ whole genome shotgun (WGS) entry which is preliminary data.</text>
</comment>
<dbReference type="Pfam" id="PF01399">
    <property type="entry name" value="PCI"/>
    <property type="match status" value="1"/>
</dbReference>
<keyword evidence="4 5" id="KW-0648">Protein biosynthesis</keyword>
<comment type="subcellular location">
    <subcellularLocation>
        <location evidence="5">Cytoplasm</location>
    </subcellularLocation>
</comment>
<evidence type="ECO:0000259" key="6">
    <source>
        <dbReference type="PROSITE" id="PS50250"/>
    </source>
</evidence>
<evidence type="ECO:0000256" key="1">
    <source>
        <dbReference type="ARBA" id="ARBA00008482"/>
    </source>
</evidence>
<dbReference type="InterPro" id="IPR027528">
    <property type="entry name" value="eIF3m"/>
</dbReference>
<dbReference type="HAMAP" id="MF_03012">
    <property type="entry name" value="eIF3m"/>
    <property type="match status" value="1"/>
</dbReference>
<comment type="similarity">
    <text evidence="1">Belongs to the CSN7/EIF3M family. CSN7 subfamily.</text>
</comment>
<comment type="subunit">
    <text evidence="5">Component of the eukaryotic translation initiation factor 3 (eIF-3) complex.</text>
</comment>
<dbReference type="EMBL" id="CAXLJL010000412">
    <property type="protein sequence ID" value="CAL5137559.1"/>
    <property type="molecule type" value="Genomic_DNA"/>
</dbReference>
<dbReference type="InterPro" id="IPR000717">
    <property type="entry name" value="PCI_dom"/>
</dbReference>
<evidence type="ECO:0000313" key="7">
    <source>
        <dbReference type="EMBL" id="CAL5137559.1"/>
    </source>
</evidence>
<organism evidence="7 8">
    <name type="scientific">Calicophoron daubneyi</name>
    <name type="common">Rumen fluke</name>
    <name type="synonym">Paramphistomum daubneyi</name>
    <dbReference type="NCBI Taxonomy" id="300641"/>
    <lineage>
        <taxon>Eukaryota</taxon>
        <taxon>Metazoa</taxon>
        <taxon>Spiralia</taxon>
        <taxon>Lophotrochozoa</taxon>
        <taxon>Platyhelminthes</taxon>
        <taxon>Trematoda</taxon>
        <taxon>Digenea</taxon>
        <taxon>Plagiorchiida</taxon>
        <taxon>Pronocephalata</taxon>
        <taxon>Paramphistomoidea</taxon>
        <taxon>Paramphistomidae</taxon>
        <taxon>Calicophoron</taxon>
    </lineage>
</organism>
<dbReference type="InterPro" id="IPR045237">
    <property type="entry name" value="COPS7/eIF3m"/>
</dbReference>
<accession>A0AAV2TKS3</accession>
<dbReference type="InterPro" id="IPR040750">
    <property type="entry name" value="eIF3m_C_helix"/>
</dbReference>
<evidence type="ECO:0000313" key="8">
    <source>
        <dbReference type="Proteomes" id="UP001497525"/>
    </source>
</evidence>
<dbReference type="GO" id="GO:0033290">
    <property type="term" value="C:eukaryotic 48S preinitiation complex"/>
    <property type="evidence" value="ECO:0007669"/>
    <property type="project" value="UniProtKB-UniRule"/>
</dbReference>
<gene>
    <name evidence="7" type="ORF">CDAUBV1_LOCUS11857</name>
</gene>
<dbReference type="GO" id="GO:0071541">
    <property type="term" value="C:eukaryotic translation initiation factor 3 complex, eIF3m"/>
    <property type="evidence" value="ECO:0007669"/>
    <property type="project" value="UniProtKB-UniRule"/>
</dbReference>
<dbReference type="PROSITE" id="PS50250">
    <property type="entry name" value="PCI"/>
    <property type="match status" value="1"/>
</dbReference>
<name>A0AAV2TKS3_CALDB</name>
<dbReference type="SMART" id="SM00088">
    <property type="entry name" value="PINT"/>
    <property type="match status" value="1"/>
</dbReference>
<evidence type="ECO:0000256" key="2">
    <source>
        <dbReference type="ARBA" id="ARBA00022490"/>
    </source>
</evidence>
<dbReference type="PANTHER" id="PTHR15350:SF2">
    <property type="entry name" value="EUKARYOTIC TRANSLATION INITIATION FACTOR 3 SUBUNIT M"/>
    <property type="match status" value="1"/>
</dbReference>
<keyword evidence="2 5" id="KW-0963">Cytoplasm</keyword>
<dbReference type="PANTHER" id="PTHR15350">
    <property type="entry name" value="COP9 SIGNALOSOME COMPLEX SUBUNIT 7/DENDRITIC CELL PROTEIN GA17"/>
    <property type="match status" value="1"/>
</dbReference>
<evidence type="ECO:0000256" key="3">
    <source>
        <dbReference type="ARBA" id="ARBA00022540"/>
    </source>
</evidence>
<dbReference type="GO" id="GO:0001732">
    <property type="term" value="P:formation of cytoplasmic translation initiation complex"/>
    <property type="evidence" value="ECO:0007669"/>
    <property type="project" value="UniProtKB-UniRule"/>
</dbReference>
<keyword evidence="3 5" id="KW-0396">Initiation factor</keyword>
<reference evidence="7" key="1">
    <citation type="submission" date="2024-06" db="EMBL/GenBank/DDBJ databases">
        <authorList>
            <person name="Liu X."/>
            <person name="Lenzi L."/>
            <person name="Haldenby T S."/>
            <person name="Uol C."/>
        </authorList>
    </citation>
    <scope>NUCLEOTIDE SEQUENCE</scope>
</reference>
<comment type="function">
    <text evidence="5">Component of the eukaryotic translation initiation factor 3 (eIF-3) complex, which is involved in protein synthesis of a specialized repertoire of mRNAs and, together with other initiation factors, stimulates binding of mRNA and methionyl-tRNAi to the 40S ribosome. The eIF-3 complex specifically targets and initiates translation of a subset of mRNAs involved in cell proliferation.</text>
</comment>
<dbReference type="GO" id="GO:0016282">
    <property type="term" value="C:eukaryotic 43S preinitiation complex"/>
    <property type="evidence" value="ECO:0007669"/>
    <property type="project" value="UniProtKB-UniRule"/>
</dbReference>
<comment type="similarity">
    <text evidence="5">Belongs to the eIF-3 subunit M family.</text>
</comment>
<dbReference type="Proteomes" id="UP001497525">
    <property type="component" value="Unassembled WGS sequence"/>
</dbReference>